<dbReference type="InterPro" id="IPR007494">
    <property type="entry name" value="Glutaredoxin2_C"/>
</dbReference>
<dbReference type="SUPFAM" id="SSF52833">
    <property type="entry name" value="Thioredoxin-like"/>
    <property type="match status" value="1"/>
</dbReference>
<dbReference type="Pfam" id="PF13417">
    <property type="entry name" value="GST_N_3"/>
    <property type="match status" value="1"/>
</dbReference>
<dbReference type="InterPro" id="IPR004045">
    <property type="entry name" value="Glutathione_S-Trfase_N"/>
</dbReference>
<dbReference type="Pfam" id="PF04399">
    <property type="entry name" value="Glutaredoxin2_C"/>
    <property type="match status" value="1"/>
</dbReference>
<sequence>MKLYYYEHCPFSTKARMALGLKQLDATLQVLLYDDAATPERLVGKKTVPILVKDDGTAMTESLAIVHYLDHLDDRPMIEQAHSQAVTAWIESALPSFQQLGYPRWAQIGLKEMGSREAHALFVEKKSQIIGDFNAALSNSQQAIEDINHRLTLLVEMYGLDPVRPQLLLDDFNLFPILRGLSVTAGLEWPDSVRRYVDELSARVQVETFFSRAC</sequence>
<dbReference type="RefSeq" id="WP_010797351.1">
    <property type="nucleotide sequence ID" value="NZ_CP069262.1"/>
</dbReference>
<dbReference type="GO" id="GO:0005829">
    <property type="term" value="C:cytosol"/>
    <property type="evidence" value="ECO:0007669"/>
    <property type="project" value="InterPro"/>
</dbReference>
<dbReference type="InterPro" id="IPR036282">
    <property type="entry name" value="Glutathione-S-Trfase_C_sf"/>
</dbReference>
<dbReference type="EMBL" id="JADMCD010000001">
    <property type="protein sequence ID" value="MBF8639347.1"/>
    <property type="molecule type" value="Genomic_DNA"/>
</dbReference>
<dbReference type="AlphaFoldDB" id="A0A2X2CP90"/>
<name>A0A2X2CP90_PSELU</name>
<gene>
    <name evidence="3" type="primary">grxB_2</name>
    <name evidence="2" type="synonym">grxB</name>
    <name evidence="2" type="ORF">IRZ65_01445</name>
    <name evidence="3" type="ORF">NCTC11842_03583</name>
</gene>
<feature type="domain" description="GST N-terminal" evidence="1">
    <location>
        <begin position="1"/>
        <end position="77"/>
    </location>
</feature>
<proteinExistence type="predicted"/>
<dbReference type="Proteomes" id="UP000626180">
    <property type="component" value="Unassembled WGS sequence"/>
</dbReference>
<dbReference type="Gene3D" id="3.40.30.10">
    <property type="entry name" value="Glutaredoxin"/>
    <property type="match status" value="1"/>
</dbReference>
<dbReference type="Proteomes" id="UP000250443">
    <property type="component" value="Unassembled WGS sequence"/>
</dbReference>
<protein>
    <submittedName>
        <fullName evidence="2 3">Glutaredoxin</fullName>
    </submittedName>
</protein>
<dbReference type="NCBIfam" id="TIGR02182">
    <property type="entry name" value="GRXB"/>
    <property type="match status" value="1"/>
</dbReference>
<evidence type="ECO:0000313" key="3">
    <source>
        <dbReference type="EMBL" id="SPZ09997.1"/>
    </source>
</evidence>
<reference evidence="3 4" key="1">
    <citation type="submission" date="2018-06" db="EMBL/GenBank/DDBJ databases">
        <authorList>
            <consortium name="Pathogen Informatics"/>
            <person name="Doyle S."/>
        </authorList>
    </citation>
    <scope>NUCLEOTIDE SEQUENCE [LARGE SCALE GENOMIC DNA]</scope>
    <source>
        <strain evidence="3 4">NCTC11842</strain>
    </source>
</reference>
<organism evidence="3 4">
    <name type="scientific">Pseudomonas luteola</name>
    <dbReference type="NCBI Taxonomy" id="47886"/>
    <lineage>
        <taxon>Bacteria</taxon>
        <taxon>Pseudomonadati</taxon>
        <taxon>Pseudomonadota</taxon>
        <taxon>Gammaproteobacteria</taxon>
        <taxon>Pseudomonadales</taxon>
        <taxon>Pseudomonadaceae</taxon>
        <taxon>Pseudomonas</taxon>
    </lineage>
</organism>
<dbReference type="InterPro" id="IPR011901">
    <property type="entry name" value="Grx2"/>
</dbReference>
<evidence type="ECO:0000313" key="4">
    <source>
        <dbReference type="Proteomes" id="UP000250443"/>
    </source>
</evidence>
<evidence type="ECO:0000313" key="5">
    <source>
        <dbReference type="Proteomes" id="UP000626180"/>
    </source>
</evidence>
<dbReference type="Gene3D" id="1.20.1050.10">
    <property type="match status" value="1"/>
</dbReference>
<dbReference type="PROSITE" id="PS50404">
    <property type="entry name" value="GST_NTER"/>
    <property type="match status" value="1"/>
</dbReference>
<keyword evidence="5" id="KW-1185">Reference proteome</keyword>
<accession>A0A2X2CP90</accession>
<dbReference type="NCBIfam" id="NF007702">
    <property type="entry name" value="PRK10387.1"/>
    <property type="match status" value="1"/>
</dbReference>
<dbReference type="InterPro" id="IPR036249">
    <property type="entry name" value="Thioredoxin-like_sf"/>
</dbReference>
<evidence type="ECO:0000313" key="2">
    <source>
        <dbReference type="EMBL" id="MBF8639347.1"/>
    </source>
</evidence>
<reference evidence="2 5" key="2">
    <citation type="submission" date="2020-10" db="EMBL/GenBank/DDBJ databases">
        <title>Genome sequences of Pseudomonas isolates.</title>
        <authorList>
            <person name="Wessels L."/>
            <person name="Reich F."/>
            <person name="Hammerl J."/>
        </authorList>
    </citation>
    <scope>NUCLEOTIDE SEQUENCE [LARGE SCALE GENOMIC DNA]</scope>
    <source>
        <strain evidence="2 5">20-MO00624-0</strain>
    </source>
</reference>
<dbReference type="SUPFAM" id="SSF47616">
    <property type="entry name" value="GST C-terminal domain-like"/>
    <property type="match status" value="1"/>
</dbReference>
<evidence type="ECO:0000259" key="1">
    <source>
        <dbReference type="PROSITE" id="PS50404"/>
    </source>
</evidence>
<dbReference type="EMBL" id="UAUF01000013">
    <property type="protein sequence ID" value="SPZ09997.1"/>
    <property type="molecule type" value="Genomic_DNA"/>
</dbReference>